<organism evidence="5 6">
    <name type="scientific">Nephila pilipes</name>
    <name type="common">Giant wood spider</name>
    <name type="synonym">Nephila maculata</name>
    <dbReference type="NCBI Taxonomy" id="299642"/>
    <lineage>
        <taxon>Eukaryota</taxon>
        <taxon>Metazoa</taxon>
        <taxon>Ecdysozoa</taxon>
        <taxon>Arthropoda</taxon>
        <taxon>Chelicerata</taxon>
        <taxon>Arachnida</taxon>
        <taxon>Araneae</taxon>
        <taxon>Araneomorphae</taxon>
        <taxon>Entelegynae</taxon>
        <taxon>Araneoidea</taxon>
        <taxon>Nephilidae</taxon>
        <taxon>Nephila</taxon>
    </lineage>
</organism>
<reference evidence="5" key="1">
    <citation type="submission" date="2020-08" db="EMBL/GenBank/DDBJ databases">
        <title>Multicomponent nature underlies the extraordinary mechanical properties of spider dragline silk.</title>
        <authorList>
            <person name="Kono N."/>
            <person name="Nakamura H."/>
            <person name="Mori M."/>
            <person name="Yoshida Y."/>
            <person name="Ohtoshi R."/>
            <person name="Malay A.D."/>
            <person name="Moran D.A.P."/>
            <person name="Tomita M."/>
            <person name="Numata K."/>
            <person name="Arakawa K."/>
        </authorList>
    </citation>
    <scope>NUCLEOTIDE SEQUENCE</scope>
</reference>
<dbReference type="OrthoDB" id="1667587at2759"/>
<accession>A0A8X6NE90</accession>
<feature type="region of interest" description="Disordered" evidence="4">
    <location>
        <begin position="218"/>
        <end position="270"/>
    </location>
</feature>
<dbReference type="EMBL" id="BMAW01008854">
    <property type="protein sequence ID" value="GFT10649.1"/>
    <property type="molecule type" value="Genomic_DNA"/>
</dbReference>
<evidence type="ECO:0000256" key="2">
    <source>
        <dbReference type="ARBA" id="ARBA00022737"/>
    </source>
</evidence>
<dbReference type="Gene3D" id="2.130.10.10">
    <property type="entry name" value="YVTN repeat-like/Quinoprotein amine dehydrogenase"/>
    <property type="match status" value="1"/>
</dbReference>
<dbReference type="PANTHER" id="PTHR11227">
    <property type="entry name" value="WD-REPEAT PROTEIN INTERACTING WITH PHOSPHOINOSIDES WIPI -RELATED"/>
    <property type="match status" value="1"/>
</dbReference>
<gene>
    <name evidence="5" type="primary">Wipi2</name>
    <name evidence="5" type="ORF">NPIL_215701</name>
</gene>
<evidence type="ECO:0000313" key="6">
    <source>
        <dbReference type="Proteomes" id="UP000887013"/>
    </source>
</evidence>
<evidence type="ECO:0000256" key="4">
    <source>
        <dbReference type="SAM" id="MobiDB-lite"/>
    </source>
</evidence>
<dbReference type="InterPro" id="IPR036322">
    <property type="entry name" value="WD40_repeat_dom_sf"/>
</dbReference>
<keyword evidence="1" id="KW-0853">WD repeat</keyword>
<dbReference type="InterPro" id="IPR015943">
    <property type="entry name" value="WD40/YVTN_repeat-like_dom_sf"/>
</dbReference>
<dbReference type="SUPFAM" id="SSF50978">
    <property type="entry name" value="WD40 repeat-like"/>
    <property type="match status" value="1"/>
</dbReference>
<evidence type="ECO:0000256" key="3">
    <source>
        <dbReference type="ARBA" id="ARBA00025740"/>
    </source>
</evidence>
<proteinExistence type="inferred from homology"/>
<dbReference type="Proteomes" id="UP000887013">
    <property type="component" value="Unassembled WGS sequence"/>
</dbReference>
<evidence type="ECO:0000256" key="1">
    <source>
        <dbReference type="ARBA" id="ARBA00022574"/>
    </source>
</evidence>
<protein>
    <submittedName>
        <fullName evidence="5">WD repeat domain phosphoinositide-interacting protein 2</fullName>
    </submittedName>
</protein>
<comment type="caution">
    <text evidence="5">The sequence shown here is derived from an EMBL/GenBank/DDBJ whole genome shotgun (WGS) entry which is preliminary data.</text>
</comment>
<dbReference type="AlphaFoldDB" id="A0A8X6NE90"/>
<comment type="similarity">
    <text evidence="3">Belongs to the WD repeat PROPPIN family.</text>
</comment>
<evidence type="ECO:0000313" key="5">
    <source>
        <dbReference type="EMBL" id="GFT10649.1"/>
    </source>
</evidence>
<dbReference type="Pfam" id="PF21032">
    <property type="entry name" value="PROPPIN"/>
    <property type="match status" value="2"/>
</dbReference>
<sequence>MNLLEPTDEASGEVLFVNFNQDCTSLAVGTKKGFKLYSFNNLDELEVIHHNDTDDIRIIERLFSSSLVALVTISSPRKLKVCHFKKGTEICNYSYSNTILAVKLNRQRLVVCLVESLYIHNIRDMKVLHTIRDTPPNPAGLCVLSTSNEHNFLAYPGSSSIGEVQIFDALNLVGSIIDKILRVLVVSGEGILYILDLEPVEGGDCTLVKTHSLLDNEESINNSRSKDPPETLTDSPTVRGPFQPDSEQRSGLIASDSQQDYENDFPPMAP</sequence>
<keyword evidence="2" id="KW-0677">Repeat</keyword>
<keyword evidence="6" id="KW-1185">Reference proteome</keyword>
<name>A0A8X6NE90_NEPPI</name>
<dbReference type="InterPro" id="IPR048720">
    <property type="entry name" value="PROPPIN"/>
</dbReference>